<keyword evidence="3" id="KW-1185">Reference proteome</keyword>
<dbReference type="Proteomes" id="UP000215914">
    <property type="component" value="Unassembled WGS sequence"/>
</dbReference>
<protein>
    <submittedName>
        <fullName evidence="2">Uncharacterized protein</fullName>
    </submittedName>
</protein>
<sequence length="47" mass="5549">MVRTTERKNMDDFSKQSSKTPWTNEIRRHDGKDGLKHSKNKKDDSSK</sequence>
<name>A0A9K3E526_HELAN</name>
<feature type="region of interest" description="Disordered" evidence="1">
    <location>
        <begin position="1"/>
        <end position="47"/>
    </location>
</feature>
<accession>A0A9K3E526</accession>
<dbReference type="Gramene" id="mRNA:HanXRQr2_Chr14g0621311">
    <property type="protein sequence ID" value="mRNA:HanXRQr2_Chr14g0621311"/>
    <property type="gene ID" value="HanXRQr2_Chr14g0621311"/>
</dbReference>
<reference evidence="2" key="1">
    <citation type="journal article" date="2017" name="Nature">
        <title>The sunflower genome provides insights into oil metabolism, flowering and Asterid evolution.</title>
        <authorList>
            <person name="Badouin H."/>
            <person name="Gouzy J."/>
            <person name="Grassa C.J."/>
            <person name="Murat F."/>
            <person name="Staton S.E."/>
            <person name="Cottret L."/>
            <person name="Lelandais-Briere C."/>
            <person name="Owens G.L."/>
            <person name="Carrere S."/>
            <person name="Mayjonade B."/>
            <person name="Legrand L."/>
            <person name="Gill N."/>
            <person name="Kane N.C."/>
            <person name="Bowers J.E."/>
            <person name="Hubner S."/>
            <person name="Bellec A."/>
            <person name="Berard A."/>
            <person name="Berges H."/>
            <person name="Blanchet N."/>
            <person name="Boniface M.C."/>
            <person name="Brunel D."/>
            <person name="Catrice O."/>
            <person name="Chaidir N."/>
            <person name="Claudel C."/>
            <person name="Donnadieu C."/>
            <person name="Faraut T."/>
            <person name="Fievet G."/>
            <person name="Helmstetter N."/>
            <person name="King M."/>
            <person name="Knapp S.J."/>
            <person name="Lai Z."/>
            <person name="Le Paslier M.C."/>
            <person name="Lippi Y."/>
            <person name="Lorenzon L."/>
            <person name="Mandel J.R."/>
            <person name="Marage G."/>
            <person name="Marchand G."/>
            <person name="Marquand E."/>
            <person name="Bret-Mestries E."/>
            <person name="Morien E."/>
            <person name="Nambeesan S."/>
            <person name="Nguyen T."/>
            <person name="Pegot-Espagnet P."/>
            <person name="Pouilly N."/>
            <person name="Raftis F."/>
            <person name="Sallet E."/>
            <person name="Schiex T."/>
            <person name="Thomas J."/>
            <person name="Vandecasteele C."/>
            <person name="Vares D."/>
            <person name="Vear F."/>
            <person name="Vautrin S."/>
            <person name="Crespi M."/>
            <person name="Mangin B."/>
            <person name="Burke J.M."/>
            <person name="Salse J."/>
            <person name="Munos S."/>
            <person name="Vincourt P."/>
            <person name="Rieseberg L.H."/>
            <person name="Langlade N.B."/>
        </authorList>
    </citation>
    <scope>NUCLEOTIDE SEQUENCE</scope>
    <source>
        <tissue evidence="2">Leaves</tissue>
    </source>
</reference>
<proteinExistence type="predicted"/>
<reference evidence="2" key="2">
    <citation type="submission" date="2020-06" db="EMBL/GenBank/DDBJ databases">
        <title>Helianthus annuus Genome sequencing and assembly Release 2.</title>
        <authorList>
            <person name="Gouzy J."/>
            <person name="Langlade N."/>
            <person name="Munos S."/>
        </authorList>
    </citation>
    <scope>NUCLEOTIDE SEQUENCE</scope>
    <source>
        <tissue evidence="2">Leaves</tissue>
    </source>
</reference>
<comment type="caution">
    <text evidence="2">The sequence shown here is derived from an EMBL/GenBank/DDBJ whole genome shotgun (WGS) entry which is preliminary data.</text>
</comment>
<gene>
    <name evidence="2" type="ORF">HanXRQr2_Chr14g0621311</name>
</gene>
<evidence type="ECO:0000256" key="1">
    <source>
        <dbReference type="SAM" id="MobiDB-lite"/>
    </source>
</evidence>
<feature type="compositionally biased region" description="Basic and acidic residues" evidence="1">
    <location>
        <begin position="25"/>
        <end position="47"/>
    </location>
</feature>
<dbReference type="AlphaFoldDB" id="A0A9K3E526"/>
<feature type="compositionally biased region" description="Basic and acidic residues" evidence="1">
    <location>
        <begin position="1"/>
        <end position="14"/>
    </location>
</feature>
<organism evidence="2 3">
    <name type="scientific">Helianthus annuus</name>
    <name type="common">Common sunflower</name>
    <dbReference type="NCBI Taxonomy" id="4232"/>
    <lineage>
        <taxon>Eukaryota</taxon>
        <taxon>Viridiplantae</taxon>
        <taxon>Streptophyta</taxon>
        <taxon>Embryophyta</taxon>
        <taxon>Tracheophyta</taxon>
        <taxon>Spermatophyta</taxon>
        <taxon>Magnoliopsida</taxon>
        <taxon>eudicotyledons</taxon>
        <taxon>Gunneridae</taxon>
        <taxon>Pentapetalae</taxon>
        <taxon>asterids</taxon>
        <taxon>campanulids</taxon>
        <taxon>Asterales</taxon>
        <taxon>Asteraceae</taxon>
        <taxon>Asteroideae</taxon>
        <taxon>Heliantheae alliance</taxon>
        <taxon>Heliantheae</taxon>
        <taxon>Helianthus</taxon>
    </lineage>
</organism>
<evidence type="ECO:0000313" key="2">
    <source>
        <dbReference type="EMBL" id="KAF5767175.1"/>
    </source>
</evidence>
<dbReference type="EMBL" id="MNCJ02000329">
    <property type="protein sequence ID" value="KAF5767175.1"/>
    <property type="molecule type" value="Genomic_DNA"/>
</dbReference>
<evidence type="ECO:0000313" key="3">
    <source>
        <dbReference type="Proteomes" id="UP000215914"/>
    </source>
</evidence>